<keyword evidence="2" id="KW-1185">Reference proteome</keyword>
<reference evidence="2" key="1">
    <citation type="submission" date="2015-05" db="EMBL/GenBank/DDBJ databases">
        <title>Draft genome sequencing of a biphenyl-degrading bacterium, Pseudomonas balearica KF707 (=NBRC110670).</title>
        <authorList>
            <person name="Kimura N."/>
            <person name="Hirose J."/>
            <person name="Watanabe T."/>
            <person name="Suenaga H."/>
            <person name="Fujihara H."/>
            <person name="Noguchi M."/>
            <person name="Hashimoto M."/>
            <person name="Shimodaira J."/>
            <person name="Tsuchikane K."/>
            <person name="Hosoyama A."/>
            <person name="Yamazoe A."/>
            <person name="Fujita N."/>
            <person name="Furukawa K."/>
        </authorList>
    </citation>
    <scope>NUCLEOTIDE SEQUENCE [LARGE SCALE GENOMIC DNA]</scope>
    <source>
        <strain evidence="2">DSM 10086 / NBRC 110670 / KF707</strain>
    </source>
</reference>
<gene>
    <name evidence="1" type="ORF">KF707C_31020</name>
</gene>
<dbReference type="AlphaFoldDB" id="A0AAD1C130"/>
<dbReference type="EMBL" id="AP014862">
    <property type="protein sequence ID" value="BAU74790.1"/>
    <property type="molecule type" value="Genomic_DNA"/>
</dbReference>
<evidence type="ECO:0000313" key="1">
    <source>
        <dbReference type="EMBL" id="BAU74790.1"/>
    </source>
</evidence>
<proteinExistence type="predicted"/>
<name>A0AAD1C130_METFU</name>
<sequence length="76" mass="8656">MNSFMLRQVEDTLNKMSASFQFECLSEADGSFSITLRNQHLAIPRTKVAGISQREFADETSTQRLGLELMDRVLED</sequence>
<reference evidence="1 2" key="2">
    <citation type="journal article" date="2017" name="Int. J. Syst. Evol. Microbiol.">
        <title>Pseudomonas furukawaii sp. nov., a polychlorinated biphenyl-degrading bacterium isolated from biphenyl-contaminated soil in Japan.</title>
        <authorList>
            <person name="Kimura N."/>
            <person name="Watanabe T."/>
            <person name="Suenaga H."/>
            <person name="Fujihara H."/>
            <person name="Futagami T."/>
            <person name="Goto M."/>
            <person name="Hanada S."/>
            <person name="Hirose J."/>
        </authorList>
    </citation>
    <scope>NUCLEOTIDE SEQUENCE [LARGE SCALE GENOMIC DNA]</scope>
    <source>
        <strain evidence="2">DSM 10086 / NBRC 110670 / KF707</strain>
    </source>
</reference>
<dbReference type="KEGG" id="pfuw:KF707C_31020"/>
<dbReference type="Proteomes" id="UP000218554">
    <property type="component" value="Chromosome"/>
</dbReference>
<evidence type="ECO:0000313" key="2">
    <source>
        <dbReference type="Proteomes" id="UP000218554"/>
    </source>
</evidence>
<organism evidence="1 2">
    <name type="scientific">Metapseudomonas furukawaii</name>
    <name type="common">Pseudomonas furukawaii</name>
    <dbReference type="NCBI Taxonomy" id="1149133"/>
    <lineage>
        <taxon>Bacteria</taxon>
        <taxon>Pseudomonadati</taxon>
        <taxon>Pseudomonadota</taxon>
        <taxon>Gammaproteobacteria</taxon>
        <taxon>Pseudomonadales</taxon>
        <taxon>Pseudomonadaceae</taxon>
        <taxon>Metapseudomonas</taxon>
    </lineage>
</organism>
<accession>A0AAD1C130</accession>
<protein>
    <submittedName>
        <fullName evidence="1">Uncharacterized protein</fullName>
    </submittedName>
</protein>
<dbReference type="RefSeq" id="WP_003448346.1">
    <property type="nucleotide sequence ID" value="NZ_AJMR01000020.1"/>
</dbReference>